<accession>A0A0F9H4V9</accession>
<dbReference type="Gene3D" id="3.40.720.10">
    <property type="entry name" value="Alkaline Phosphatase, subunit A"/>
    <property type="match status" value="1"/>
</dbReference>
<feature type="non-terminal residue" evidence="2">
    <location>
        <position position="1"/>
    </location>
</feature>
<dbReference type="InterPro" id="IPR032506">
    <property type="entry name" value="SGSH_C"/>
</dbReference>
<proteinExistence type="predicted"/>
<reference evidence="2" key="1">
    <citation type="journal article" date="2015" name="Nature">
        <title>Complex archaea that bridge the gap between prokaryotes and eukaryotes.</title>
        <authorList>
            <person name="Spang A."/>
            <person name="Saw J.H."/>
            <person name="Jorgensen S.L."/>
            <person name="Zaremba-Niedzwiedzka K."/>
            <person name="Martijn J."/>
            <person name="Lind A.E."/>
            <person name="van Eijk R."/>
            <person name="Schleper C."/>
            <person name="Guy L."/>
            <person name="Ettema T.J."/>
        </authorList>
    </citation>
    <scope>NUCLEOTIDE SEQUENCE</scope>
</reference>
<name>A0A0F9H4V9_9ZZZZ</name>
<dbReference type="SUPFAM" id="SSF53649">
    <property type="entry name" value="Alkaline phosphatase-like"/>
    <property type="match status" value="1"/>
</dbReference>
<sequence length="88" mass="10433">NYIREDVLIEAMDDPHKLRAKTVVTESHKLTWYAGQAYGELYDLTLDPREKRNLWLDPEHAGVKAHLLERMLDYAERIEPRQPRLVYA</sequence>
<dbReference type="Pfam" id="PF16347">
    <property type="entry name" value="SGSH_C"/>
    <property type="match status" value="1"/>
</dbReference>
<dbReference type="AlphaFoldDB" id="A0A0F9H4V9"/>
<dbReference type="InterPro" id="IPR017850">
    <property type="entry name" value="Alkaline_phosphatase_core_sf"/>
</dbReference>
<protein>
    <recommendedName>
        <fullName evidence="1">N-sulphoglucosamine sulphohydrolase C-terminal domain-containing protein</fullName>
    </recommendedName>
</protein>
<comment type="caution">
    <text evidence="2">The sequence shown here is derived from an EMBL/GenBank/DDBJ whole genome shotgun (WGS) entry which is preliminary data.</text>
</comment>
<gene>
    <name evidence="2" type="ORF">LCGC14_2042600</name>
</gene>
<organism evidence="2">
    <name type="scientific">marine sediment metagenome</name>
    <dbReference type="NCBI Taxonomy" id="412755"/>
    <lineage>
        <taxon>unclassified sequences</taxon>
        <taxon>metagenomes</taxon>
        <taxon>ecological metagenomes</taxon>
    </lineage>
</organism>
<evidence type="ECO:0000313" key="2">
    <source>
        <dbReference type="EMBL" id="KKL76665.1"/>
    </source>
</evidence>
<feature type="domain" description="N-sulphoglucosamine sulphohydrolase C-terminal" evidence="1">
    <location>
        <begin position="19"/>
        <end position="74"/>
    </location>
</feature>
<dbReference type="EMBL" id="LAZR01023975">
    <property type="protein sequence ID" value="KKL76665.1"/>
    <property type="molecule type" value="Genomic_DNA"/>
</dbReference>
<evidence type="ECO:0000259" key="1">
    <source>
        <dbReference type="Pfam" id="PF16347"/>
    </source>
</evidence>